<protein>
    <submittedName>
        <fullName evidence="1">Uncharacterized protein</fullName>
    </submittedName>
</protein>
<dbReference type="Proteomes" id="UP000028990">
    <property type="component" value="Unassembled WGS sequence"/>
</dbReference>
<dbReference type="AlphaFoldDB" id="A0A091DN46"/>
<keyword evidence="2" id="KW-1185">Reference proteome</keyword>
<evidence type="ECO:0000313" key="2">
    <source>
        <dbReference type="Proteomes" id="UP000028990"/>
    </source>
</evidence>
<evidence type="ECO:0000313" key="1">
    <source>
        <dbReference type="EMBL" id="KFO31680.1"/>
    </source>
</evidence>
<sequence length="104" mass="11679">MTQLRNGRLSPRGRNQCSSELLVPFRDEASSRSERYLDGNSNKFGSVPQMISLVDHEISGKRGDSSLRRKLATQVAVPFPGKLRQLEQTVRMPVMDLDCGYLVV</sequence>
<proteinExistence type="predicted"/>
<gene>
    <name evidence="1" type="ORF">H920_06879</name>
</gene>
<accession>A0A091DN46</accession>
<name>A0A091DN46_FUKDA</name>
<reference evidence="1 2" key="1">
    <citation type="submission" date="2013-11" db="EMBL/GenBank/DDBJ databases">
        <title>The Damaraland mole rat (Fukomys damarensis) genome and evolution of African mole rats.</title>
        <authorList>
            <person name="Gladyshev V.N."/>
            <person name="Fang X."/>
        </authorList>
    </citation>
    <scope>NUCLEOTIDE SEQUENCE [LARGE SCALE GENOMIC DNA]</scope>
    <source>
        <tissue evidence="1">Liver</tissue>
    </source>
</reference>
<organism evidence="1 2">
    <name type="scientific">Fukomys damarensis</name>
    <name type="common">Damaraland mole rat</name>
    <name type="synonym">Cryptomys damarensis</name>
    <dbReference type="NCBI Taxonomy" id="885580"/>
    <lineage>
        <taxon>Eukaryota</taxon>
        <taxon>Metazoa</taxon>
        <taxon>Chordata</taxon>
        <taxon>Craniata</taxon>
        <taxon>Vertebrata</taxon>
        <taxon>Euteleostomi</taxon>
        <taxon>Mammalia</taxon>
        <taxon>Eutheria</taxon>
        <taxon>Euarchontoglires</taxon>
        <taxon>Glires</taxon>
        <taxon>Rodentia</taxon>
        <taxon>Hystricomorpha</taxon>
        <taxon>Bathyergidae</taxon>
        <taxon>Fukomys</taxon>
    </lineage>
</organism>
<dbReference type="EMBL" id="KN122248">
    <property type="protein sequence ID" value="KFO31680.1"/>
    <property type="molecule type" value="Genomic_DNA"/>
</dbReference>